<keyword evidence="1" id="KW-1133">Transmembrane helix</keyword>
<accession>A0A453Q5Z1</accession>
<reference evidence="3" key="2">
    <citation type="journal article" date="2017" name="Nat. Plants">
        <title>The Aegilops tauschii genome reveals multiple impacts of transposons.</title>
        <authorList>
            <person name="Zhao G."/>
            <person name="Zou C."/>
            <person name="Li K."/>
            <person name="Wang K."/>
            <person name="Li T."/>
            <person name="Gao L."/>
            <person name="Zhang X."/>
            <person name="Wang H."/>
            <person name="Yang Z."/>
            <person name="Liu X."/>
            <person name="Jiang W."/>
            <person name="Mao L."/>
            <person name="Kong X."/>
            <person name="Jiao Y."/>
            <person name="Jia J."/>
        </authorList>
    </citation>
    <scope>NUCLEOTIDE SEQUENCE [LARGE SCALE GENOMIC DNA]</scope>
    <source>
        <strain evidence="3">cv. AL8/78</strain>
    </source>
</reference>
<dbReference type="PANTHER" id="PTHR33994">
    <property type="entry name" value="OS04G0515000 PROTEIN"/>
    <property type="match status" value="1"/>
</dbReference>
<dbReference type="EnsemblPlants" id="AET6Gv20989200.1">
    <property type="protein sequence ID" value="AET6Gv20989200.1"/>
    <property type="gene ID" value="AET6Gv20989200"/>
</dbReference>
<reference evidence="3" key="1">
    <citation type="journal article" date="2014" name="Science">
        <title>Ancient hybridizations among the ancestral genomes of bread wheat.</title>
        <authorList>
            <consortium name="International Wheat Genome Sequencing Consortium,"/>
            <person name="Marcussen T."/>
            <person name="Sandve S.R."/>
            <person name="Heier L."/>
            <person name="Spannagl M."/>
            <person name="Pfeifer M."/>
            <person name="Jakobsen K.S."/>
            <person name="Wulff B.B."/>
            <person name="Steuernagel B."/>
            <person name="Mayer K.F."/>
            <person name="Olsen O.A."/>
        </authorList>
    </citation>
    <scope>NUCLEOTIDE SEQUENCE [LARGE SCALE GENOMIC DNA]</scope>
    <source>
        <strain evidence="3">cv. AL8/78</strain>
    </source>
</reference>
<evidence type="ECO:0008006" key="4">
    <source>
        <dbReference type="Google" id="ProtNLM"/>
    </source>
</evidence>
<keyword evidence="3" id="KW-1185">Reference proteome</keyword>
<sequence>MGRLPEMDDDVERQPAYGDQEIMEKKAKATRDCCASWCFAVTSCIVISLCIVVPIEYYGLDNHYSVAIDSISGLDPKRGLSFNLTLVVASRSYGFKACINPGTYIEVYYGGVQLAASVAETRGLCAAPRKSVEQQVMAMATGVPAGDVLHSLTEDMRKGVVEFDVQLHLPTGSYGGEDGVLEWASQCKGMRVGGVAPSCDSSNQEAM</sequence>
<name>A0A453Q5Z1_AEGTS</name>
<evidence type="ECO:0000313" key="3">
    <source>
        <dbReference type="Proteomes" id="UP000015105"/>
    </source>
</evidence>
<dbReference type="Proteomes" id="UP000015105">
    <property type="component" value="Chromosome 6D"/>
</dbReference>
<dbReference type="PANTHER" id="PTHR33994:SF25">
    <property type="entry name" value="OS02G0619200 PROTEIN"/>
    <property type="match status" value="1"/>
</dbReference>
<evidence type="ECO:0000313" key="2">
    <source>
        <dbReference type="EnsemblPlants" id="AET6Gv20989200.1"/>
    </source>
</evidence>
<protein>
    <recommendedName>
        <fullName evidence="4">Late embryogenesis abundant protein LEA-2 subgroup domain-containing protein</fullName>
    </recommendedName>
</protein>
<reference evidence="2" key="3">
    <citation type="journal article" date="2017" name="Nature">
        <title>Genome sequence of the progenitor of the wheat D genome Aegilops tauschii.</title>
        <authorList>
            <person name="Luo M.C."/>
            <person name="Gu Y.Q."/>
            <person name="Puiu D."/>
            <person name="Wang H."/>
            <person name="Twardziok S.O."/>
            <person name="Deal K.R."/>
            <person name="Huo N."/>
            <person name="Zhu T."/>
            <person name="Wang L."/>
            <person name="Wang Y."/>
            <person name="McGuire P.E."/>
            <person name="Liu S."/>
            <person name="Long H."/>
            <person name="Ramasamy R.K."/>
            <person name="Rodriguez J.C."/>
            <person name="Van S.L."/>
            <person name="Yuan L."/>
            <person name="Wang Z."/>
            <person name="Xia Z."/>
            <person name="Xiao L."/>
            <person name="Anderson O.D."/>
            <person name="Ouyang S."/>
            <person name="Liang Y."/>
            <person name="Zimin A.V."/>
            <person name="Pertea G."/>
            <person name="Qi P."/>
            <person name="Bennetzen J.L."/>
            <person name="Dai X."/>
            <person name="Dawson M.W."/>
            <person name="Muller H.G."/>
            <person name="Kugler K."/>
            <person name="Rivarola-Duarte L."/>
            <person name="Spannagl M."/>
            <person name="Mayer K.F.X."/>
            <person name="Lu F.H."/>
            <person name="Bevan M.W."/>
            <person name="Leroy P."/>
            <person name="Li P."/>
            <person name="You F.M."/>
            <person name="Sun Q."/>
            <person name="Liu Z."/>
            <person name="Lyons E."/>
            <person name="Wicker T."/>
            <person name="Salzberg S.L."/>
            <person name="Devos K.M."/>
            <person name="Dvorak J."/>
        </authorList>
    </citation>
    <scope>NUCLEOTIDE SEQUENCE [LARGE SCALE GENOMIC DNA]</scope>
    <source>
        <strain evidence="2">cv. AL8/78</strain>
    </source>
</reference>
<organism evidence="2 3">
    <name type="scientific">Aegilops tauschii subsp. strangulata</name>
    <name type="common">Goatgrass</name>
    <dbReference type="NCBI Taxonomy" id="200361"/>
    <lineage>
        <taxon>Eukaryota</taxon>
        <taxon>Viridiplantae</taxon>
        <taxon>Streptophyta</taxon>
        <taxon>Embryophyta</taxon>
        <taxon>Tracheophyta</taxon>
        <taxon>Spermatophyta</taxon>
        <taxon>Magnoliopsida</taxon>
        <taxon>Liliopsida</taxon>
        <taxon>Poales</taxon>
        <taxon>Poaceae</taxon>
        <taxon>BOP clade</taxon>
        <taxon>Pooideae</taxon>
        <taxon>Triticodae</taxon>
        <taxon>Triticeae</taxon>
        <taxon>Triticinae</taxon>
        <taxon>Aegilops</taxon>
    </lineage>
</organism>
<reference evidence="2" key="5">
    <citation type="journal article" date="2021" name="G3 (Bethesda)">
        <title>Aegilops tauschii genome assembly Aet v5.0 features greater sequence contiguity and improved annotation.</title>
        <authorList>
            <person name="Wang L."/>
            <person name="Zhu T."/>
            <person name="Rodriguez J.C."/>
            <person name="Deal K.R."/>
            <person name="Dubcovsky J."/>
            <person name="McGuire P.E."/>
            <person name="Lux T."/>
            <person name="Spannagl M."/>
            <person name="Mayer K.F.X."/>
            <person name="Baldrich P."/>
            <person name="Meyers B.C."/>
            <person name="Huo N."/>
            <person name="Gu Y.Q."/>
            <person name="Zhou H."/>
            <person name="Devos K.M."/>
            <person name="Bennetzen J.L."/>
            <person name="Unver T."/>
            <person name="Budak H."/>
            <person name="Gulick P.J."/>
            <person name="Galiba G."/>
            <person name="Kalapos B."/>
            <person name="Nelson D.R."/>
            <person name="Li P."/>
            <person name="You F.M."/>
            <person name="Luo M.C."/>
            <person name="Dvorak J."/>
        </authorList>
    </citation>
    <scope>NUCLEOTIDE SEQUENCE [LARGE SCALE GENOMIC DNA]</scope>
    <source>
        <strain evidence="2">cv. AL8/78</strain>
    </source>
</reference>
<dbReference type="Gramene" id="AET6Gv20989200.1">
    <property type="protein sequence ID" value="AET6Gv20989200.1"/>
    <property type="gene ID" value="AET6Gv20989200"/>
</dbReference>
<reference evidence="2" key="4">
    <citation type="submission" date="2019-03" db="UniProtKB">
        <authorList>
            <consortium name="EnsemblPlants"/>
        </authorList>
    </citation>
    <scope>IDENTIFICATION</scope>
</reference>
<keyword evidence="1" id="KW-0812">Transmembrane</keyword>
<keyword evidence="1" id="KW-0472">Membrane</keyword>
<evidence type="ECO:0000256" key="1">
    <source>
        <dbReference type="SAM" id="Phobius"/>
    </source>
</evidence>
<proteinExistence type="predicted"/>
<dbReference type="AlphaFoldDB" id="A0A453Q5Z1"/>
<feature type="transmembrane region" description="Helical" evidence="1">
    <location>
        <begin position="33"/>
        <end position="55"/>
    </location>
</feature>